<keyword evidence="2" id="KW-0378">Hydrolase</keyword>
<proteinExistence type="predicted"/>
<dbReference type="CDD" id="cd06141">
    <property type="entry name" value="WRN_exo"/>
    <property type="match status" value="2"/>
</dbReference>
<dbReference type="GO" id="GO:0005737">
    <property type="term" value="C:cytoplasm"/>
    <property type="evidence" value="ECO:0007669"/>
    <property type="project" value="TreeGrafter"/>
</dbReference>
<dbReference type="OMA" id="YNICVEN"/>
<feature type="domain" description="3'-5' exonuclease" evidence="3">
    <location>
        <begin position="87"/>
        <end position="211"/>
    </location>
</feature>
<dbReference type="eggNOG" id="KOG4373">
    <property type="taxonomic scope" value="Eukaryota"/>
</dbReference>
<dbReference type="GO" id="GO:0003676">
    <property type="term" value="F:nucleic acid binding"/>
    <property type="evidence" value="ECO:0007669"/>
    <property type="project" value="InterPro"/>
</dbReference>
<organism evidence="4">
    <name type="scientific">Oryza nivara</name>
    <name type="common">Indian wild rice</name>
    <name type="synonym">Oryza sativa f. spontanea</name>
    <dbReference type="NCBI Taxonomy" id="4536"/>
    <lineage>
        <taxon>Eukaryota</taxon>
        <taxon>Viridiplantae</taxon>
        <taxon>Streptophyta</taxon>
        <taxon>Embryophyta</taxon>
        <taxon>Tracheophyta</taxon>
        <taxon>Spermatophyta</taxon>
        <taxon>Magnoliopsida</taxon>
        <taxon>Liliopsida</taxon>
        <taxon>Poales</taxon>
        <taxon>Poaceae</taxon>
        <taxon>BOP clade</taxon>
        <taxon>Oryzoideae</taxon>
        <taxon>Oryzeae</taxon>
        <taxon>Oryzinae</taxon>
        <taxon>Oryza</taxon>
    </lineage>
</organism>
<dbReference type="GO" id="GO:0008408">
    <property type="term" value="F:3'-5' exonuclease activity"/>
    <property type="evidence" value="ECO:0007669"/>
    <property type="project" value="InterPro"/>
</dbReference>
<name>A0A0E0ITS0_ORYNI</name>
<dbReference type="STRING" id="4536.A0A0E0ITS0"/>
<evidence type="ECO:0000256" key="2">
    <source>
        <dbReference type="ARBA" id="ARBA00022801"/>
    </source>
</evidence>
<reference evidence="4" key="2">
    <citation type="submission" date="2018-04" db="EMBL/GenBank/DDBJ databases">
        <title>OnivRS2 (Oryza nivara Reference Sequence Version 2).</title>
        <authorList>
            <person name="Zhang J."/>
            <person name="Kudrna D."/>
            <person name="Lee S."/>
            <person name="Talag J."/>
            <person name="Rajasekar S."/>
            <person name="Welchert J."/>
            <person name="Hsing Y.-I."/>
            <person name="Wing R.A."/>
        </authorList>
    </citation>
    <scope>NUCLEOTIDE SEQUENCE [LARGE SCALE GENOMIC DNA]</scope>
</reference>
<dbReference type="EnsemblPlants" id="ONIVA10G13920.1">
    <property type="protein sequence ID" value="ONIVA10G13920.1"/>
    <property type="gene ID" value="ONIVA10G13920"/>
</dbReference>
<dbReference type="InterPro" id="IPR002562">
    <property type="entry name" value="3'-5'_exonuclease_dom"/>
</dbReference>
<dbReference type="Gramene" id="ONIVA10G13920.1">
    <property type="protein sequence ID" value="ONIVA10G13920.1"/>
    <property type="gene ID" value="ONIVA10G13920"/>
</dbReference>
<accession>A0A0E0ITS0</accession>
<dbReference type="PANTHER" id="PTHR13620">
    <property type="entry name" value="3-5 EXONUCLEASE"/>
    <property type="match status" value="1"/>
</dbReference>
<protein>
    <recommendedName>
        <fullName evidence="3">3'-5' exonuclease domain-containing protein</fullName>
    </recommendedName>
</protein>
<evidence type="ECO:0000313" key="5">
    <source>
        <dbReference type="Proteomes" id="UP000006591"/>
    </source>
</evidence>
<dbReference type="HOGENOM" id="CLU_699033_0_0_1"/>
<dbReference type="GO" id="GO:0005634">
    <property type="term" value="C:nucleus"/>
    <property type="evidence" value="ECO:0007669"/>
    <property type="project" value="TreeGrafter"/>
</dbReference>
<evidence type="ECO:0000313" key="4">
    <source>
        <dbReference type="EnsemblPlants" id="ONIVA10G13920.1"/>
    </source>
</evidence>
<dbReference type="Pfam" id="PF01612">
    <property type="entry name" value="DNA_pol_A_exo1"/>
    <property type="match status" value="2"/>
</dbReference>
<dbReference type="GO" id="GO:0006139">
    <property type="term" value="P:nucleobase-containing compound metabolic process"/>
    <property type="evidence" value="ECO:0007669"/>
    <property type="project" value="InterPro"/>
</dbReference>
<dbReference type="AlphaFoldDB" id="A0A0E0ITS0"/>
<reference evidence="4" key="1">
    <citation type="submission" date="2015-04" db="UniProtKB">
        <authorList>
            <consortium name="EnsemblPlants"/>
        </authorList>
    </citation>
    <scope>IDENTIFICATION</scope>
    <source>
        <strain evidence="4">SL10</strain>
    </source>
</reference>
<evidence type="ECO:0000256" key="1">
    <source>
        <dbReference type="ARBA" id="ARBA00022722"/>
    </source>
</evidence>
<dbReference type="PANTHER" id="PTHR13620:SF59">
    <property type="entry name" value="POLYNUCLEOTIDYL TRANSFERASE, RIBONUCLEASE H-LIKE SUPERFAMILY PROTEIN"/>
    <property type="match status" value="1"/>
</dbReference>
<dbReference type="Gene3D" id="3.30.420.10">
    <property type="entry name" value="Ribonuclease H-like superfamily/Ribonuclease H"/>
    <property type="match status" value="2"/>
</dbReference>
<keyword evidence="5" id="KW-1185">Reference proteome</keyword>
<sequence>MWSTTTVSTRLRRCMRAHDEYVVRVGSHRRRRRRLLATVTAHPGVARRWVHTTLWRHARRLRSGDGITVGMGVQWTPPFRAPAAAARRPCTLQLCVGHRCLVFQLARAGAVPAVLRRFMADARAAFVAHNVRHDCRKLEEHHGLEVARGVELRRLVAGMGNASMERMAEEHLGLVGVWKPRRVGTSRWHARRLTKGQVEYACVDACLSFHLGYVVRVGGRQVVATVTAHAGGAPVGARHAWTPPFRRATIRPGTLQLCAGHRCLVFQLAHADAAVPAALRRFLADERVVFVGYGVRSDCRKLEEQHGLEVARTVELRSLAGMGNTSMQRMAEEHLGWDGVTTKPRKVGTSRWDARRLSKEQVQYACVDAYLSFRLAVHVVAAPEPDATSSTSSSE</sequence>
<dbReference type="Proteomes" id="UP000006591">
    <property type="component" value="Chromosome 10"/>
</dbReference>
<dbReference type="InterPro" id="IPR051132">
    <property type="entry name" value="3-5_Exonuclease_domain"/>
</dbReference>
<dbReference type="InterPro" id="IPR036397">
    <property type="entry name" value="RNaseH_sf"/>
</dbReference>
<feature type="domain" description="3'-5' exonuclease" evidence="3">
    <location>
        <begin position="254"/>
        <end position="376"/>
    </location>
</feature>
<dbReference type="InterPro" id="IPR012337">
    <property type="entry name" value="RNaseH-like_sf"/>
</dbReference>
<evidence type="ECO:0000259" key="3">
    <source>
        <dbReference type="Pfam" id="PF01612"/>
    </source>
</evidence>
<dbReference type="SUPFAM" id="SSF53098">
    <property type="entry name" value="Ribonuclease H-like"/>
    <property type="match status" value="2"/>
</dbReference>
<keyword evidence="1" id="KW-0540">Nuclease</keyword>